<proteinExistence type="predicted"/>
<name>A0A5P8FK96_9MICO</name>
<organism evidence="2 3">
    <name type="scientific">Janibacter melonis</name>
    <dbReference type="NCBI Taxonomy" id="262209"/>
    <lineage>
        <taxon>Bacteria</taxon>
        <taxon>Bacillati</taxon>
        <taxon>Actinomycetota</taxon>
        <taxon>Actinomycetes</taxon>
        <taxon>Micrococcales</taxon>
        <taxon>Intrasporangiaceae</taxon>
        <taxon>Janibacter</taxon>
    </lineage>
</organism>
<sequence>MPLTFRKQPSGGRGEYELVGNSGGVSAADLMDHRFEWDTPFGVKDSEVMLGPQGGKRRLRITGNGVHVQRQAAALALLPRSIRDESKVSHGQPIVLKNGYILDIEVDLVSTDGGAAVVTPTYFIARSGPASQAATRTVIDAKDRLTRLQRVWEADGILPSRIRDTVNGHRTQVINSTAIGIPAEAAVGDVIDALTAYRAPGYLPGADPLPALEVLCGLTDEVQLPTPDKAPPELPEVKLRLESEFRQRRVRGASHTQFKKAVQRAYGHRCAFCGMLALDIPGLARSGVDAAHILPWGQFDLDVVQNGILLCKRDHWLFDSHVVLLRHDAGRYFVDLNPVYSDVIDPDTVRALDEATGEIPADHLPARASERPAPQYIEKLYEEPGEEA</sequence>
<dbReference type="RefSeq" id="WP_123091076.1">
    <property type="nucleotide sequence ID" value="NZ_CP044548.2"/>
</dbReference>
<reference evidence="2 3" key="1">
    <citation type="submission" date="2019-09" db="EMBL/GenBank/DDBJ databases">
        <title>Complete Genome Sequence of Janibacter melonis M714 with both human health impact and industrial applications.</title>
        <authorList>
            <person name="Jin M."/>
            <person name="Zhao Q.R."/>
        </authorList>
    </citation>
    <scope>NUCLEOTIDE SEQUENCE [LARGE SCALE GENOMIC DNA]</scope>
    <source>
        <strain evidence="2 3">M714</strain>
    </source>
</reference>
<evidence type="ECO:0000259" key="1">
    <source>
        <dbReference type="Pfam" id="PF13391"/>
    </source>
</evidence>
<dbReference type="InterPro" id="IPR003615">
    <property type="entry name" value="HNH_nuc"/>
</dbReference>
<dbReference type="EMBL" id="CP044548">
    <property type="protein sequence ID" value="QFQ29698.2"/>
    <property type="molecule type" value="Genomic_DNA"/>
</dbReference>
<evidence type="ECO:0000313" key="2">
    <source>
        <dbReference type="EMBL" id="QFQ29698.2"/>
    </source>
</evidence>
<dbReference type="Proteomes" id="UP000271708">
    <property type="component" value="Chromosome"/>
</dbReference>
<dbReference type="KEGG" id="jme:EEW87_004185"/>
<dbReference type="Pfam" id="PF13391">
    <property type="entry name" value="HNH_2"/>
    <property type="match status" value="1"/>
</dbReference>
<protein>
    <recommendedName>
        <fullName evidence="1">HNH nuclease domain-containing protein</fullName>
    </recommendedName>
</protein>
<evidence type="ECO:0000313" key="3">
    <source>
        <dbReference type="Proteomes" id="UP000271708"/>
    </source>
</evidence>
<accession>A0A5P8FK96</accession>
<dbReference type="AlphaFoldDB" id="A0A5P8FK96"/>
<gene>
    <name evidence="2" type="ORF">EEW87_004185</name>
</gene>
<feature type="domain" description="HNH nuclease" evidence="1">
    <location>
        <begin position="270"/>
        <end position="323"/>
    </location>
</feature>
<dbReference type="GeneID" id="59160345"/>
<dbReference type="CDD" id="cd00085">
    <property type="entry name" value="HNHc"/>
    <property type="match status" value="1"/>
</dbReference>